<evidence type="ECO:0000256" key="1">
    <source>
        <dbReference type="ARBA" id="ARBA00008324"/>
    </source>
</evidence>
<reference evidence="4" key="1">
    <citation type="submission" date="2023-11" db="EMBL/GenBank/DDBJ databases">
        <authorList>
            <person name="De Vega J J."/>
            <person name="De Vega J J."/>
        </authorList>
    </citation>
    <scope>NUCLEOTIDE SEQUENCE</scope>
</reference>
<dbReference type="InterPro" id="IPR006683">
    <property type="entry name" value="Thioestr_dom"/>
</dbReference>
<dbReference type="CDD" id="cd03440">
    <property type="entry name" value="hot_dog"/>
    <property type="match status" value="1"/>
</dbReference>
<sequence length="214" mass="22605">MCPPTYVPVLPMPATAKLPPALSKFYDSMPDAPGVDVAQIRGNAPPSAKRVNANLLAYFTSGSGPGSKIDAPFAKAVGGQLRLAQVDVFRDVFEDGENVRCRVVVEVEVSENMCNLYGTMHGGCAAYVVDNVTLSATIGLGLSQDFDGTGVSQSMNIRWFAPAHLGSAIQITAEAVYADKRLRLAQAEIRNKLTGQLLVSGDHALLNAGPSSKL</sequence>
<evidence type="ECO:0000313" key="5">
    <source>
        <dbReference type="Proteomes" id="UP001295794"/>
    </source>
</evidence>
<keyword evidence="5" id="KW-1185">Reference proteome</keyword>
<dbReference type="InterPro" id="IPR029069">
    <property type="entry name" value="HotDog_dom_sf"/>
</dbReference>
<keyword evidence="2" id="KW-0378">Hydrolase</keyword>
<comment type="similarity">
    <text evidence="1">Belongs to the thioesterase PaaI family.</text>
</comment>
<dbReference type="SUPFAM" id="SSF54637">
    <property type="entry name" value="Thioesterase/thiol ester dehydrase-isomerase"/>
    <property type="match status" value="1"/>
</dbReference>
<dbReference type="GO" id="GO:0047617">
    <property type="term" value="F:fatty acyl-CoA hydrolase activity"/>
    <property type="evidence" value="ECO:0007669"/>
    <property type="project" value="InterPro"/>
</dbReference>
<dbReference type="Gene3D" id="3.10.129.10">
    <property type="entry name" value="Hotdog Thioesterase"/>
    <property type="match status" value="1"/>
</dbReference>
<proteinExistence type="inferred from homology"/>
<dbReference type="PANTHER" id="PTHR21660">
    <property type="entry name" value="THIOESTERASE SUPERFAMILY MEMBER-RELATED"/>
    <property type="match status" value="1"/>
</dbReference>
<evidence type="ECO:0000256" key="2">
    <source>
        <dbReference type="ARBA" id="ARBA00022801"/>
    </source>
</evidence>
<feature type="domain" description="Thioesterase" evidence="3">
    <location>
        <begin position="117"/>
        <end position="192"/>
    </location>
</feature>
<evidence type="ECO:0000313" key="4">
    <source>
        <dbReference type="EMBL" id="CAK5282822.1"/>
    </source>
</evidence>
<dbReference type="InterPro" id="IPR039298">
    <property type="entry name" value="ACOT13"/>
</dbReference>
<name>A0AAD2K740_9AGAR</name>
<gene>
    <name evidence="4" type="ORF">MYCIT1_LOCUS34895</name>
</gene>
<dbReference type="EMBL" id="CAVNYO010000463">
    <property type="protein sequence ID" value="CAK5282822.1"/>
    <property type="molecule type" value="Genomic_DNA"/>
</dbReference>
<comment type="caution">
    <text evidence="4">The sequence shown here is derived from an EMBL/GenBank/DDBJ whole genome shotgun (WGS) entry which is preliminary data.</text>
</comment>
<evidence type="ECO:0000259" key="3">
    <source>
        <dbReference type="Pfam" id="PF03061"/>
    </source>
</evidence>
<dbReference type="Proteomes" id="UP001295794">
    <property type="component" value="Unassembled WGS sequence"/>
</dbReference>
<dbReference type="AlphaFoldDB" id="A0AAD2K740"/>
<dbReference type="PANTHER" id="PTHR21660:SF1">
    <property type="entry name" value="ACYL-COENZYME A THIOESTERASE 13"/>
    <property type="match status" value="1"/>
</dbReference>
<accession>A0AAD2K740</accession>
<dbReference type="Pfam" id="PF03061">
    <property type="entry name" value="4HBT"/>
    <property type="match status" value="1"/>
</dbReference>
<organism evidence="4 5">
    <name type="scientific">Mycena citricolor</name>
    <dbReference type="NCBI Taxonomy" id="2018698"/>
    <lineage>
        <taxon>Eukaryota</taxon>
        <taxon>Fungi</taxon>
        <taxon>Dikarya</taxon>
        <taxon>Basidiomycota</taxon>
        <taxon>Agaricomycotina</taxon>
        <taxon>Agaricomycetes</taxon>
        <taxon>Agaricomycetidae</taxon>
        <taxon>Agaricales</taxon>
        <taxon>Marasmiineae</taxon>
        <taxon>Mycenaceae</taxon>
        <taxon>Mycena</taxon>
    </lineage>
</organism>
<protein>
    <recommendedName>
        <fullName evidence="3">Thioesterase domain-containing protein</fullName>
    </recommendedName>
</protein>